<feature type="compositionally biased region" description="Basic and acidic residues" evidence="5">
    <location>
        <begin position="714"/>
        <end position="745"/>
    </location>
</feature>
<evidence type="ECO:0000256" key="4">
    <source>
        <dbReference type="SAM" id="Coils"/>
    </source>
</evidence>
<evidence type="ECO:0000313" key="8">
    <source>
        <dbReference type="Proteomes" id="UP000716906"/>
    </source>
</evidence>
<comment type="caution">
    <text evidence="7">The sequence shown here is derived from an EMBL/GenBank/DDBJ whole genome shotgun (WGS) entry which is preliminary data.</text>
</comment>
<dbReference type="Pfam" id="PF13476">
    <property type="entry name" value="AAA_23"/>
    <property type="match status" value="1"/>
</dbReference>
<dbReference type="EMBL" id="JACLYY010000003">
    <property type="protein sequence ID" value="MBM6737380.1"/>
    <property type="molecule type" value="Genomic_DNA"/>
</dbReference>
<dbReference type="SUPFAM" id="SSF52540">
    <property type="entry name" value="P-loop containing nucleoside triphosphate hydrolases"/>
    <property type="match status" value="1"/>
</dbReference>
<proteinExistence type="inferred from homology"/>
<sequence length="955" mass="109095">MIPQRLVMSAFGSYAGREEIDFSEAGPGIFLVTGDTGAGKTTIFDAITYALYDQTSGGRREGRMMRSQYAAEDTPTFVEFSFQYKGQDYRILRSPEYERASRRRGKDGERKMTLERSSVTLFLPDGTEFTGKKAETNRKIVDIIGLDAGQFTQTVMIAQGEFLKLLSARSDERREIFSRIFQTDLYARVEQRLHEEAGALYGQMKDMERQEEQELSRLFCPEAEGLPEKLAEAALPKERLEAVRQILQYGRSREAAAEKKIRELDGELDKVNRELAVAQELNSRFARLAKERRNRAELQAKAPSVEQRKGRLERSREAALVCEIYERRQEASRQRQSLEKEIKGIQEKILQAGHKREALLKRKEKVLLEEKRCREEYRSLTEQIARVTDQASRLSGSRALLQKWESLEVQAADRKKRLRELRQKLPLLKKEEQRRDDCARAFEESRQAYQQAADAYLACNEAFLLGQAGILARDLEEGSPCPVCGALHHPAPAALPERTPDQAEVKAARRRRDEAEAEKDRRQQLLLEAGQRCTARLQSLLAEGKNVVGEEFSLESEDPERRLDREEKRRDQELKECRRQKEEAGQQVGKLEELEKARQSLAGQQAVCYKRQEEQQRETALADESLRCLDQSVSQAKGEEAARQAAREETAAREAALAREAQKALEESPFETEDQCRGSLLAEEEKERLENDLEDYRQKCIEADARVNALEEQLDGKEPARTESLEEQKKVLDESRREAEEEQRRWYSKNENNREAGERLKKIYGNNQKLQERCARLRLLDQTAGGSLPGRPKIDFEAYVQRRYFQQIIAFANRRLETMTGGNFVLRCRSMEQLGNRGSVGLDLDVYSLETGKLRDVRTLSGGESFMAALSMALGMADVISRSAGGIQMKAMFVDEGFGSLDEYSREQAIGVLSELAGSDRMIGIISHVTELKESIDRQLVVTKTKRGSHVRWSR</sequence>
<name>A0ABS2E6W8_9FIRM</name>
<dbReference type="PANTHER" id="PTHR32114:SF2">
    <property type="entry name" value="ABC TRANSPORTER ABCH.3"/>
    <property type="match status" value="1"/>
</dbReference>
<keyword evidence="4" id="KW-0175">Coiled coil</keyword>
<dbReference type="Proteomes" id="UP000716906">
    <property type="component" value="Unassembled WGS sequence"/>
</dbReference>
<gene>
    <name evidence="7" type="ORF">H7U36_04555</name>
</gene>
<dbReference type="RefSeq" id="WP_205155758.1">
    <property type="nucleotide sequence ID" value="NZ_JACLYY010000003.1"/>
</dbReference>
<dbReference type="InterPro" id="IPR038729">
    <property type="entry name" value="Rad50/SbcC_AAA"/>
</dbReference>
<evidence type="ECO:0000259" key="6">
    <source>
        <dbReference type="Pfam" id="PF13476"/>
    </source>
</evidence>
<accession>A0ABS2E6W8</accession>
<feature type="compositionally biased region" description="Basic and acidic residues" evidence="5">
    <location>
        <begin position="559"/>
        <end position="588"/>
    </location>
</feature>
<protein>
    <recommendedName>
        <fullName evidence="3">Nuclease SbcCD subunit C</fullName>
    </recommendedName>
</protein>
<dbReference type="InterPro" id="IPR027417">
    <property type="entry name" value="P-loop_NTPase"/>
</dbReference>
<feature type="coiled-coil region" evidence="4">
    <location>
        <begin position="254"/>
        <end position="431"/>
    </location>
</feature>
<evidence type="ECO:0000256" key="3">
    <source>
        <dbReference type="ARBA" id="ARBA00013368"/>
    </source>
</evidence>
<evidence type="ECO:0000256" key="1">
    <source>
        <dbReference type="ARBA" id="ARBA00006930"/>
    </source>
</evidence>
<dbReference type="PANTHER" id="PTHR32114">
    <property type="entry name" value="ABC TRANSPORTER ABCH.3"/>
    <property type="match status" value="1"/>
</dbReference>
<keyword evidence="8" id="KW-1185">Reference proteome</keyword>
<comment type="similarity">
    <text evidence="1">Belongs to the SMC family. SbcC subfamily.</text>
</comment>
<feature type="domain" description="Rad50/SbcC-type AAA" evidence="6">
    <location>
        <begin position="5"/>
        <end position="212"/>
    </location>
</feature>
<reference evidence="7 8" key="1">
    <citation type="journal article" date="2021" name="Sci. Rep.">
        <title>The distribution of antibiotic resistance genes in chicken gut microbiota commensals.</title>
        <authorList>
            <person name="Juricova H."/>
            <person name="Matiasovicova J."/>
            <person name="Kubasova T."/>
            <person name="Cejkova D."/>
            <person name="Rychlik I."/>
        </authorList>
    </citation>
    <scope>NUCLEOTIDE SEQUENCE [LARGE SCALE GENOMIC DNA]</scope>
    <source>
        <strain evidence="7 8">An773</strain>
    </source>
</reference>
<feature type="region of interest" description="Disordered" evidence="5">
    <location>
        <begin position="712"/>
        <end position="745"/>
    </location>
</feature>
<evidence type="ECO:0000313" key="7">
    <source>
        <dbReference type="EMBL" id="MBM6737380.1"/>
    </source>
</evidence>
<feature type="region of interest" description="Disordered" evidence="5">
    <location>
        <begin position="551"/>
        <end position="588"/>
    </location>
</feature>
<organism evidence="7 8">
    <name type="scientific">Faecalicatena fissicatena</name>
    <dbReference type="NCBI Taxonomy" id="290055"/>
    <lineage>
        <taxon>Bacteria</taxon>
        <taxon>Bacillati</taxon>
        <taxon>Bacillota</taxon>
        <taxon>Clostridia</taxon>
        <taxon>Lachnospirales</taxon>
        <taxon>Lachnospiraceae</taxon>
        <taxon>Faecalicatena</taxon>
    </lineage>
</organism>
<comment type="subunit">
    <text evidence="2">Heterodimer of SbcC and SbcD.</text>
</comment>
<dbReference type="Gene3D" id="3.40.50.300">
    <property type="entry name" value="P-loop containing nucleotide triphosphate hydrolases"/>
    <property type="match status" value="2"/>
</dbReference>
<evidence type="ECO:0000256" key="2">
    <source>
        <dbReference type="ARBA" id="ARBA00011322"/>
    </source>
</evidence>
<dbReference type="Pfam" id="PF13558">
    <property type="entry name" value="SbcC_Walker_B"/>
    <property type="match status" value="1"/>
</dbReference>
<evidence type="ECO:0000256" key="5">
    <source>
        <dbReference type="SAM" id="MobiDB-lite"/>
    </source>
</evidence>